<accession>A0A3M9XMY3</accession>
<evidence type="ECO:0000313" key="1">
    <source>
        <dbReference type="EMBL" id="RNJ48230.1"/>
    </source>
</evidence>
<proteinExistence type="predicted"/>
<evidence type="ECO:0000313" key="2">
    <source>
        <dbReference type="Proteomes" id="UP000268623"/>
    </source>
</evidence>
<keyword evidence="2" id="KW-1185">Reference proteome</keyword>
<dbReference type="Pfam" id="PF07183">
    <property type="entry name" value="DUF1403"/>
    <property type="match status" value="1"/>
</dbReference>
<dbReference type="InterPro" id="IPR009843">
    <property type="entry name" value="DUF1403"/>
</dbReference>
<protein>
    <submittedName>
        <fullName evidence="1">DUF1403 family protein</fullName>
    </submittedName>
</protein>
<organism evidence="1 2">
    <name type="scientific">Methylocystis hirsuta</name>
    <dbReference type="NCBI Taxonomy" id="369798"/>
    <lineage>
        <taxon>Bacteria</taxon>
        <taxon>Pseudomonadati</taxon>
        <taxon>Pseudomonadota</taxon>
        <taxon>Alphaproteobacteria</taxon>
        <taxon>Hyphomicrobiales</taxon>
        <taxon>Methylocystaceae</taxon>
        <taxon>Methylocystis</taxon>
    </lineage>
</organism>
<dbReference type="OrthoDB" id="7865302at2"/>
<gene>
    <name evidence="1" type="ORF">D1O30_19205</name>
</gene>
<dbReference type="EMBL" id="QWDD01000002">
    <property type="protein sequence ID" value="RNJ48230.1"/>
    <property type="molecule type" value="Genomic_DNA"/>
</dbReference>
<comment type="caution">
    <text evidence="1">The sequence shown here is derived from an EMBL/GenBank/DDBJ whole genome shotgun (WGS) entry which is preliminary data.</text>
</comment>
<reference evidence="1 2" key="1">
    <citation type="submission" date="2018-08" db="EMBL/GenBank/DDBJ databases">
        <title>Genome sequence of Methylocystis hirsuta CSC1, a methanotroph able to accumulate PHAs.</title>
        <authorList>
            <person name="Bordel S."/>
            <person name="Rodriguez E."/>
            <person name="Gancedo J."/>
            <person name="Munoz R."/>
        </authorList>
    </citation>
    <scope>NUCLEOTIDE SEQUENCE [LARGE SCALE GENOMIC DNA]</scope>
    <source>
        <strain evidence="1 2">CSC1</strain>
    </source>
</reference>
<dbReference type="AlphaFoldDB" id="A0A3M9XMY3"/>
<sequence>MARAAQEAYALAGELSRRSAMLSSVAPKLRAKKAARVVDLLLADDCVSPARAAKTAGLSDRAAPAAVRSARALGAVRELSGRANFRLYGL</sequence>
<dbReference type="Proteomes" id="UP000268623">
    <property type="component" value="Unassembled WGS sequence"/>
</dbReference>
<name>A0A3M9XMY3_9HYPH</name>